<dbReference type="AlphaFoldDB" id="A0A833E1J3"/>
<comment type="caution">
    <text evidence="1">The sequence shown here is derived from an EMBL/GenBank/DDBJ whole genome shotgun (WGS) entry which is preliminary data.</text>
</comment>
<reference evidence="1" key="1">
    <citation type="journal article" date="2020" name="ISME J.">
        <title>Gammaproteobacteria mediating utilization of methyl-, sulfur- and petroleum organic compounds in deep ocean hydrothermal plumes.</title>
        <authorList>
            <person name="Zhou Z."/>
            <person name="Liu Y."/>
            <person name="Pan J."/>
            <person name="Cron B.R."/>
            <person name="Toner B.M."/>
            <person name="Anantharaman K."/>
            <person name="Breier J.A."/>
            <person name="Dick G.J."/>
            <person name="Li M."/>
        </authorList>
    </citation>
    <scope>NUCLEOTIDE SEQUENCE</scope>
    <source>
        <strain evidence="1">SZUA-1476</strain>
    </source>
</reference>
<gene>
    <name evidence="1" type="ORF">EYH24_01435</name>
</gene>
<organism evidence="1 2">
    <name type="scientific">Thermococcus paralvinellae</name>
    <dbReference type="NCBI Taxonomy" id="582419"/>
    <lineage>
        <taxon>Archaea</taxon>
        <taxon>Methanobacteriati</taxon>
        <taxon>Methanobacteriota</taxon>
        <taxon>Thermococci</taxon>
        <taxon>Thermococcales</taxon>
        <taxon>Thermococcaceae</taxon>
        <taxon>Thermococcus</taxon>
    </lineage>
</organism>
<sequence length="30" mass="3383">MRGATLILVVDPATLKESELSLLRREFNPL</sequence>
<name>A0A833E1J3_9EURY</name>
<dbReference type="Proteomes" id="UP000653692">
    <property type="component" value="Unassembled WGS sequence"/>
</dbReference>
<protein>
    <submittedName>
        <fullName evidence="1">Uncharacterized protein</fullName>
    </submittedName>
</protein>
<proteinExistence type="predicted"/>
<evidence type="ECO:0000313" key="1">
    <source>
        <dbReference type="EMBL" id="HIP88642.1"/>
    </source>
</evidence>
<dbReference type="EMBL" id="DQUR01000051">
    <property type="protein sequence ID" value="HIP88642.1"/>
    <property type="molecule type" value="Genomic_DNA"/>
</dbReference>
<evidence type="ECO:0000313" key="2">
    <source>
        <dbReference type="Proteomes" id="UP000653692"/>
    </source>
</evidence>
<accession>A0A833E1J3</accession>